<evidence type="ECO:0000256" key="1">
    <source>
        <dbReference type="SAM" id="MobiDB-lite"/>
    </source>
</evidence>
<feature type="compositionally biased region" description="Polar residues" evidence="1">
    <location>
        <begin position="667"/>
        <end position="683"/>
    </location>
</feature>
<proteinExistence type="predicted"/>
<feature type="domain" description="BCD1 alpha/beta" evidence="2">
    <location>
        <begin position="251"/>
        <end position="379"/>
    </location>
</feature>
<dbReference type="AlphaFoldDB" id="A0AAN8G108"/>
<dbReference type="Pfam" id="PF25790">
    <property type="entry name" value="BCD1"/>
    <property type="match status" value="1"/>
</dbReference>
<gene>
    <name evidence="3" type="ORF">GCK32_001961</name>
</gene>
<evidence type="ECO:0000313" key="3">
    <source>
        <dbReference type="EMBL" id="KAK5981160.1"/>
    </source>
</evidence>
<dbReference type="Proteomes" id="UP001331761">
    <property type="component" value="Unassembled WGS sequence"/>
</dbReference>
<evidence type="ECO:0000313" key="4">
    <source>
        <dbReference type="Proteomes" id="UP001331761"/>
    </source>
</evidence>
<keyword evidence="4" id="KW-1185">Reference proteome</keyword>
<feature type="region of interest" description="Disordered" evidence="1">
    <location>
        <begin position="662"/>
        <end position="689"/>
    </location>
</feature>
<organism evidence="3 4">
    <name type="scientific">Trichostrongylus colubriformis</name>
    <name type="common">Black scour worm</name>
    <dbReference type="NCBI Taxonomy" id="6319"/>
    <lineage>
        <taxon>Eukaryota</taxon>
        <taxon>Metazoa</taxon>
        <taxon>Ecdysozoa</taxon>
        <taxon>Nematoda</taxon>
        <taxon>Chromadorea</taxon>
        <taxon>Rhabditida</taxon>
        <taxon>Rhabditina</taxon>
        <taxon>Rhabditomorpha</taxon>
        <taxon>Strongyloidea</taxon>
        <taxon>Trichostrongylidae</taxon>
        <taxon>Trichostrongylus</taxon>
    </lineage>
</organism>
<name>A0AAN8G108_TRICO</name>
<dbReference type="InterPro" id="IPR057721">
    <property type="entry name" value="BCD1_alpha/beta"/>
</dbReference>
<accession>A0AAN8G108</accession>
<protein>
    <recommendedName>
        <fullName evidence="2">BCD1 alpha/beta domain-containing protein</fullName>
    </recommendedName>
</protein>
<evidence type="ECO:0000259" key="2">
    <source>
        <dbReference type="Pfam" id="PF25790"/>
    </source>
</evidence>
<reference evidence="3 4" key="1">
    <citation type="submission" date="2019-10" db="EMBL/GenBank/DDBJ databases">
        <title>Assembly and Annotation for the nematode Trichostrongylus colubriformis.</title>
        <authorList>
            <person name="Martin J."/>
        </authorList>
    </citation>
    <scope>NUCLEOTIDE SEQUENCE [LARGE SCALE GENOMIC DNA]</scope>
    <source>
        <strain evidence="3">G859</strain>
        <tissue evidence="3">Whole worm</tissue>
    </source>
</reference>
<sequence>MCPNGKLAAKDRAKRRVTQVSGSFAAATMAHGSLKRPLELTESNVLVTPPTKTRNLGDERGAVMVNYSPREMASRDWQIFTKLSLEDKPIYIEKLQWQRVVNMRVFMDIIHLHNNTLEYRLISADLTRRGIDAFKSNWKWSDPLPLLPGYFPHNFPPFQSFTAANTSIEEEFITMTRICAQIRGKTLHASVEQSAGTQNPKTSSERTVEVFTALSPLVLRAETRCERERLLMDMAASRLFTLKFSTGSSLGSSRYDLVTDAILWSVDFTFYLNTSTGSKHETFVVDDTSERDILKPNIDNIICFDDVDDSITTEFKKAADRSENCFNVFFVVPHVIDVNTEAQYYLIDHSETLLNVIRGKLVVDRPRFLIALKSQSLQFIRKAAHLEGTTQKAHCKPQLQAIPLSTELQQAIPVSTGLQSSTMNFNLPPPSIPIPNFPAQQTMLPPACVSIGMGPVPPPMMLPSFGCPLPPLPPFQYGIAPPMSTVVPQPAPVESRPNLVVLTSNSRVVQSTPIPTVDTAVVLRPVTVEKGSGTKFSPSEMAKRDEEKLVKCNWEVQKALLFKLPLNRVLNLFFHMRGRVRGNPRLNNMFSLLPNRFRNAGIAKIPSGWTLKDELPMLPGYQPLTGIIPIMEFEIDEVADDANFEQVAKTVETVIMKARPVVPPASSEESNASKTKTSTSRQTIYGKVS</sequence>
<comment type="caution">
    <text evidence="3">The sequence shown here is derived from an EMBL/GenBank/DDBJ whole genome shotgun (WGS) entry which is preliminary data.</text>
</comment>
<dbReference type="EMBL" id="WIXE01006579">
    <property type="protein sequence ID" value="KAK5981160.1"/>
    <property type="molecule type" value="Genomic_DNA"/>
</dbReference>